<organism evidence="2 3">
    <name type="scientific">Tegillarca granosa</name>
    <name type="common">Malaysian cockle</name>
    <name type="synonym">Anadara granosa</name>
    <dbReference type="NCBI Taxonomy" id="220873"/>
    <lineage>
        <taxon>Eukaryota</taxon>
        <taxon>Metazoa</taxon>
        <taxon>Spiralia</taxon>
        <taxon>Lophotrochozoa</taxon>
        <taxon>Mollusca</taxon>
        <taxon>Bivalvia</taxon>
        <taxon>Autobranchia</taxon>
        <taxon>Pteriomorphia</taxon>
        <taxon>Arcoida</taxon>
        <taxon>Arcoidea</taxon>
        <taxon>Arcidae</taxon>
        <taxon>Tegillarca</taxon>
    </lineage>
</organism>
<proteinExistence type="predicted"/>
<dbReference type="InterPro" id="IPR050910">
    <property type="entry name" value="JMJD6_ArgDemeth/LysHydrox"/>
</dbReference>
<keyword evidence="1" id="KW-0812">Transmembrane</keyword>
<comment type="caution">
    <text evidence="2">The sequence shown here is derived from an EMBL/GenBank/DDBJ whole genome shotgun (WGS) entry which is preliminary data.</text>
</comment>
<evidence type="ECO:0000256" key="1">
    <source>
        <dbReference type="SAM" id="Phobius"/>
    </source>
</evidence>
<gene>
    <name evidence="2" type="ORF">KUTeg_002945</name>
</gene>
<evidence type="ECO:0008006" key="4">
    <source>
        <dbReference type="Google" id="ProtNLM"/>
    </source>
</evidence>
<evidence type="ECO:0000313" key="2">
    <source>
        <dbReference type="EMBL" id="KAJ8317854.1"/>
    </source>
</evidence>
<reference evidence="2 3" key="1">
    <citation type="submission" date="2022-12" db="EMBL/GenBank/DDBJ databases">
        <title>Chromosome-level genome of Tegillarca granosa.</title>
        <authorList>
            <person name="Kim J."/>
        </authorList>
    </citation>
    <scope>NUCLEOTIDE SEQUENCE [LARGE SCALE GENOMIC DNA]</scope>
    <source>
        <strain evidence="2">Teg-2019</strain>
        <tissue evidence="2">Adductor muscle</tissue>
    </source>
</reference>
<keyword evidence="1" id="KW-0472">Membrane</keyword>
<accession>A0ABQ9FKQ3</accession>
<keyword evidence="3" id="KW-1185">Reference proteome</keyword>
<dbReference type="PANTHER" id="PTHR12480">
    <property type="entry name" value="ARGININE DEMETHYLASE AND LYSYL-HYDROXYLASE JMJD"/>
    <property type="match status" value="1"/>
</dbReference>
<keyword evidence="1" id="KW-1133">Transmembrane helix</keyword>
<dbReference type="Proteomes" id="UP001217089">
    <property type="component" value="Unassembled WGS sequence"/>
</dbReference>
<protein>
    <recommendedName>
        <fullName evidence="4">Cupin-like domain-containing protein</fullName>
    </recommendedName>
</protein>
<feature type="transmembrane region" description="Helical" evidence="1">
    <location>
        <begin position="80"/>
        <end position="103"/>
    </location>
</feature>
<dbReference type="Gene3D" id="2.60.120.650">
    <property type="entry name" value="Cupin"/>
    <property type="match status" value="1"/>
</dbReference>
<dbReference type="EMBL" id="JARBDR010000214">
    <property type="protein sequence ID" value="KAJ8317854.1"/>
    <property type="molecule type" value="Genomic_DNA"/>
</dbReference>
<dbReference type="PANTHER" id="PTHR12480:SF19">
    <property type="entry name" value="CUPIN-LIKE DOMAIN-CONTAINING PROTEIN"/>
    <property type="match status" value="1"/>
</dbReference>
<evidence type="ECO:0000313" key="3">
    <source>
        <dbReference type="Proteomes" id="UP001217089"/>
    </source>
</evidence>
<sequence length="350" mass="39964">MITRFIYCKMESKITNGTGRRISKQKQQSNDNYRKLYDKFKSLRQDAAKHGINTDIFGAISKGLEVEIVTHSTTKWNKKWIAGLSAVVVLALSVVMGVLARVYEMDQEINHVLYESRCLVENNGFLIEVARPPVPCSMCKDLKSVPIEYNISTEEFVAKYAYSSIPVLIKDATSSWSAMTKFNFHYFKNLYTKVKGAFEVIEEECQFFPYSTEFQTLKDVFNMSDARANFTPGEKPWYIGWDMKSNCHQEISAKLREHYVRPYFLPNDSESSIIDWIFMGGPGKGAFMHAQISGTKTWSLIPSPECESVCHPMNITVHKGDIIIIDTNTWYHATYIHPGPVSITIGSEYD</sequence>
<name>A0ABQ9FKQ3_TEGGR</name>
<dbReference type="SUPFAM" id="SSF51197">
    <property type="entry name" value="Clavaminate synthase-like"/>
    <property type="match status" value="1"/>
</dbReference>